<comment type="caution">
    <text evidence="3">The sequence shown here is derived from an EMBL/GenBank/DDBJ whole genome shotgun (WGS) entry which is preliminary data.</text>
</comment>
<dbReference type="RefSeq" id="WP_051518985.1">
    <property type="nucleotide sequence ID" value="NZ_AZEL01000026.1"/>
</dbReference>
<dbReference type="AlphaFoldDB" id="A0A0R1P3U2"/>
<evidence type="ECO:0000256" key="1">
    <source>
        <dbReference type="SAM" id="MobiDB-lite"/>
    </source>
</evidence>
<keyword evidence="2" id="KW-1133">Transmembrane helix</keyword>
<dbReference type="PATRIC" id="fig|1423748.3.peg.945"/>
<proteinExistence type="predicted"/>
<evidence type="ECO:0000313" key="3">
    <source>
        <dbReference type="EMBL" id="KRL23176.1"/>
    </source>
</evidence>
<organism evidence="3 4">
    <name type="scientific">Lactobacillus gallinarum DSM 10532 = JCM 2011</name>
    <dbReference type="NCBI Taxonomy" id="1423748"/>
    <lineage>
        <taxon>Bacteria</taxon>
        <taxon>Bacillati</taxon>
        <taxon>Bacillota</taxon>
        <taxon>Bacilli</taxon>
        <taxon>Lactobacillales</taxon>
        <taxon>Lactobacillaceae</taxon>
        <taxon>Lactobacillus</taxon>
    </lineage>
</organism>
<evidence type="ECO:0000256" key="2">
    <source>
        <dbReference type="SAM" id="Phobius"/>
    </source>
</evidence>
<protein>
    <submittedName>
        <fullName evidence="3">Uncharacterized protein</fullName>
    </submittedName>
</protein>
<keyword evidence="2" id="KW-0812">Transmembrane</keyword>
<name>A0A0R1P3U2_9LACO</name>
<feature type="region of interest" description="Disordered" evidence="1">
    <location>
        <begin position="72"/>
        <end position="97"/>
    </location>
</feature>
<dbReference type="Proteomes" id="UP000051311">
    <property type="component" value="Unassembled WGS sequence"/>
</dbReference>
<evidence type="ECO:0000313" key="4">
    <source>
        <dbReference type="Proteomes" id="UP000051311"/>
    </source>
</evidence>
<feature type="compositionally biased region" description="Low complexity" evidence="1">
    <location>
        <begin position="78"/>
        <end position="95"/>
    </location>
</feature>
<sequence>MKGKDNYNSVDYSYVFSAKKKLELEHGKKSATNFGRMKNKWTAAAVIALASGSVVLFVPTGKAQAAEAAGVKTEQVETNKQTDQAQQKQVKQPTQGEDEMIKLIKIHQINR</sequence>
<gene>
    <name evidence="3" type="ORF">FC37_GL000901</name>
</gene>
<reference evidence="3 4" key="1">
    <citation type="journal article" date="2015" name="Genome Announc.">
        <title>Expanding the biotechnology potential of lactobacilli through comparative genomics of 213 strains and associated genera.</title>
        <authorList>
            <person name="Sun Z."/>
            <person name="Harris H.M."/>
            <person name="McCann A."/>
            <person name="Guo C."/>
            <person name="Argimon S."/>
            <person name="Zhang W."/>
            <person name="Yang X."/>
            <person name="Jeffery I.B."/>
            <person name="Cooney J.C."/>
            <person name="Kagawa T.F."/>
            <person name="Liu W."/>
            <person name="Song Y."/>
            <person name="Salvetti E."/>
            <person name="Wrobel A."/>
            <person name="Rasinkangas P."/>
            <person name="Parkhill J."/>
            <person name="Rea M.C."/>
            <person name="O'Sullivan O."/>
            <person name="Ritari J."/>
            <person name="Douillard F.P."/>
            <person name="Paul Ross R."/>
            <person name="Yang R."/>
            <person name="Briner A.E."/>
            <person name="Felis G.E."/>
            <person name="de Vos W.M."/>
            <person name="Barrangou R."/>
            <person name="Klaenhammer T.R."/>
            <person name="Caufield P.W."/>
            <person name="Cui Y."/>
            <person name="Zhang H."/>
            <person name="O'Toole P.W."/>
        </authorList>
    </citation>
    <scope>NUCLEOTIDE SEQUENCE [LARGE SCALE GENOMIC DNA]</scope>
    <source>
        <strain evidence="3 4">DSM 10532</strain>
    </source>
</reference>
<dbReference type="EMBL" id="AZEL01000026">
    <property type="protein sequence ID" value="KRL23176.1"/>
    <property type="molecule type" value="Genomic_DNA"/>
</dbReference>
<feature type="transmembrane region" description="Helical" evidence="2">
    <location>
        <begin position="41"/>
        <end position="58"/>
    </location>
</feature>
<accession>A0A0R1P3U2</accession>
<keyword evidence="2" id="KW-0472">Membrane</keyword>
<dbReference type="eggNOG" id="ENOG5030BCU">
    <property type="taxonomic scope" value="Bacteria"/>
</dbReference>